<evidence type="ECO:0000313" key="2">
    <source>
        <dbReference type="Proteomes" id="UP000708298"/>
    </source>
</evidence>
<dbReference type="EMBL" id="JAESVB010000003">
    <property type="protein sequence ID" value="MCB8875551.1"/>
    <property type="molecule type" value="Genomic_DNA"/>
</dbReference>
<organism evidence="1 2">
    <name type="scientific">Acidisoma silvae</name>
    <dbReference type="NCBI Taxonomy" id="2802396"/>
    <lineage>
        <taxon>Bacteria</taxon>
        <taxon>Pseudomonadati</taxon>
        <taxon>Pseudomonadota</taxon>
        <taxon>Alphaproteobacteria</taxon>
        <taxon>Acetobacterales</taxon>
        <taxon>Acidocellaceae</taxon>
        <taxon>Acidisoma</taxon>
    </lineage>
</organism>
<reference evidence="1" key="2">
    <citation type="submission" date="2021-01" db="EMBL/GenBank/DDBJ databases">
        <authorList>
            <person name="Mieszkin S."/>
            <person name="Pouder E."/>
            <person name="Alain K."/>
        </authorList>
    </citation>
    <scope>NUCLEOTIDE SEQUENCE</scope>
    <source>
        <strain evidence="1">HW T2.11</strain>
    </source>
</reference>
<dbReference type="RefSeq" id="WP_227321191.1">
    <property type="nucleotide sequence ID" value="NZ_JAESVB010000003.1"/>
</dbReference>
<gene>
    <name evidence="1" type="ORF">ASILVAE211_10190</name>
</gene>
<sequence length="60" mass="6693">MASRRFLFIEPGAWVRHPGCPEWGPGQVQSVVNDRITVNFEDAGKVLINARVVSLELVDD</sequence>
<name>A0A964DYV3_9PROT</name>
<dbReference type="InterPro" id="IPR021938">
    <property type="entry name" value="DUF3553"/>
</dbReference>
<proteinExistence type="predicted"/>
<keyword evidence="2" id="KW-1185">Reference proteome</keyword>
<accession>A0A964DYV3</accession>
<dbReference type="Pfam" id="PF12073">
    <property type="entry name" value="DUF3553"/>
    <property type="match status" value="1"/>
</dbReference>
<reference evidence="1" key="1">
    <citation type="journal article" date="2021" name="Microorganisms">
        <title>Acidisoma silvae sp. nov. and Acidisomacellulosilytica sp. nov., Two Acidophilic Bacteria Isolated from Decaying Wood, Hydrolyzing Cellulose and Producing Poly-3-hydroxybutyrate.</title>
        <authorList>
            <person name="Mieszkin S."/>
            <person name="Pouder E."/>
            <person name="Uroz S."/>
            <person name="Simon-Colin C."/>
            <person name="Alain K."/>
        </authorList>
    </citation>
    <scope>NUCLEOTIDE SEQUENCE</scope>
    <source>
        <strain evidence="1">HW T2.11</strain>
    </source>
</reference>
<protein>
    <submittedName>
        <fullName evidence="1">DUF3553 domain-containing protein</fullName>
    </submittedName>
</protein>
<comment type="caution">
    <text evidence="1">The sequence shown here is derived from an EMBL/GenBank/DDBJ whole genome shotgun (WGS) entry which is preliminary data.</text>
</comment>
<evidence type="ECO:0000313" key="1">
    <source>
        <dbReference type="EMBL" id="MCB8875551.1"/>
    </source>
</evidence>
<dbReference type="AlphaFoldDB" id="A0A964DYV3"/>
<dbReference type="Proteomes" id="UP000708298">
    <property type="component" value="Unassembled WGS sequence"/>
</dbReference>